<dbReference type="AlphaFoldDB" id="Q5QLR3"/>
<evidence type="ECO:0000313" key="2">
    <source>
        <dbReference type="EMBL" id="BAD73682.1"/>
    </source>
</evidence>
<sequence>MRSRLPHDARRTMQRVPAVTCAYVQATPTQPNPTQSWAHVHVGDGINQSINPCPCINDDARARERTHAGHTGP</sequence>
<reference evidence="3" key="2">
    <citation type="journal article" date="2005" name="Nature">
        <title>The map-based sequence of the rice genome.</title>
        <authorList>
            <consortium name="International rice genome sequencing project (IRGSP)"/>
            <person name="Matsumoto T."/>
            <person name="Wu J."/>
            <person name="Kanamori H."/>
            <person name="Katayose Y."/>
            <person name="Fujisawa M."/>
            <person name="Namiki N."/>
            <person name="Mizuno H."/>
            <person name="Yamamoto K."/>
            <person name="Antonio B.A."/>
            <person name="Baba T."/>
            <person name="Sakata K."/>
            <person name="Nagamura Y."/>
            <person name="Aoki H."/>
            <person name="Arikawa K."/>
            <person name="Arita K."/>
            <person name="Bito T."/>
            <person name="Chiden Y."/>
            <person name="Fujitsuka N."/>
            <person name="Fukunaka R."/>
            <person name="Hamada M."/>
            <person name="Harada C."/>
            <person name="Hayashi A."/>
            <person name="Hijishita S."/>
            <person name="Honda M."/>
            <person name="Hosokawa S."/>
            <person name="Ichikawa Y."/>
            <person name="Idonuma A."/>
            <person name="Iijima M."/>
            <person name="Ikeda M."/>
            <person name="Ikeno M."/>
            <person name="Ito K."/>
            <person name="Ito S."/>
            <person name="Ito T."/>
            <person name="Ito Y."/>
            <person name="Ito Y."/>
            <person name="Iwabuchi A."/>
            <person name="Kamiya K."/>
            <person name="Karasawa W."/>
            <person name="Kurita K."/>
            <person name="Katagiri S."/>
            <person name="Kikuta A."/>
            <person name="Kobayashi H."/>
            <person name="Kobayashi N."/>
            <person name="Machita K."/>
            <person name="Maehara T."/>
            <person name="Masukawa M."/>
            <person name="Mizubayashi T."/>
            <person name="Mukai Y."/>
            <person name="Nagasaki H."/>
            <person name="Nagata Y."/>
            <person name="Naito S."/>
            <person name="Nakashima M."/>
            <person name="Nakama Y."/>
            <person name="Nakamichi Y."/>
            <person name="Nakamura M."/>
            <person name="Meguro A."/>
            <person name="Negishi M."/>
            <person name="Ohta I."/>
            <person name="Ohta T."/>
            <person name="Okamoto M."/>
            <person name="Ono N."/>
            <person name="Saji S."/>
            <person name="Sakaguchi M."/>
            <person name="Sakai K."/>
            <person name="Shibata M."/>
            <person name="Shimokawa T."/>
            <person name="Song J."/>
            <person name="Takazaki Y."/>
            <person name="Terasawa K."/>
            <person name="Tsugane M."/>
            <person name="Tsuji K."/>
            <person name="Ueda S."/>
            <person name="Waki K."/>
            <person name="Yamagata H."/>
            <person name="Yamamoto M."/>
            <person name="Yamamoto S."/>
            <person name="Yamane H."/>
            <person name="Yoshiki S."/>
            <person name="Yoshihara R."/>
            <person name="Yukawa K."/>
            <person name="Zhong H."/>
            <person name="Yano M."/>
            <person name="Yuan Q."/>
            <person name="Ouyang S."/>
            <person name="Liu J."/>
            <person name="Jones K.M."/>
            <person name="Gansberger K."/>
            <person name="Moffat K."/>
            <person name="Hill J."/>
            <person name="Bera J."/>
            <person name="Fadrosh D."/>
            <person name="Jin S."/>
            <person name="Johri S."/>
            <person name="Kim M."/>
            <person name="Overton L."/>
            <person name="Reardon M."/>
            <person name="Tsitrin T."/>
            <person name="Vuong H."/>
            <person name="Weaver B."/>
            <person name="Ciecko A."/>
            <person name="Tallon L."/>
            <person name="Jackson J."/>
            <person name="Pai G."/>
            <person name="Aken S.V."/>
            <person name="Utterback T."/>
            <person name="Reidmuller S."/>
            <person name="Feldblyum T."/>
            <person name="Hsiao J."/>
            <person name="Zismann V."/>
            <person name="Iobst S."/>
            <person name="de Vazeille A.R."/>
            <person name="Buell C.R."/>
            <person name="Ying K."/>
            <person name="Li Y."/>
            <person name="Lu T."/>
            <person name="Huang Y."/>
            <person name="Zhao Q."/>
            <person name="Feng Q."/>
            <person name="Zhang L."/>
            <person name="Zhu J."/>
            <person name="Weng Q."/>
            <person name="Mu J."/>
            <person name="Lu Y."/>
            <person name="Fan D."/>
            <person name="Liu Y."/>
            <person name="Guan J."/>
            <person name="Zhang Y."/>
            <person name="Yu S."/>
            <person name="Liu X."/>
            <person name="Zhang Y."/>
            <person name="Hong G."/>
            <person name="Han B."/>
            <person name="Choisne N."/>
            <person name="Demange N."/>
            <person name="Orjeda G."/>
            <person name="Samain S."/>
            <person name="Cattolico L."/>
            <person name="Pelletier E."/>
            <person name="Couloux A."/>
            <person name="Segurens B."/>
            <person name="Wincker P."/>
            <person name="D'Hont A."/>
            <person name="Scarpelli C."/>
            <person name="Weissenbach J."/>
            <person name="Salanoubat M."/>
            <person name="Quetier F."/>
            <person name="Yu Y."/>
            <person name="Kim H.R."/>
            <person name="Rambo T."/>
            <person name="Currie J."/>
            <person name="Collura K."/>
            <person name="Luo M."/>
            <person name="Yang T."/>
            <person name="Ammiraju J.S.S."/>
            <person name="Engler F."/>
            <person name="Soderlund C."/>
            <person name="Wing R.A."/>
            <person name="Palmer L.E."/>
            <person name="de la Bastide M."/>
            <person name="Spiegel L."/>
            <person name="Nascimento L."/>
            <person name="Zutavern T."/>
            <person name="O'Shaughnessy A."/>
            <person name="Dike S."/>
            <person name="Dedhia N."/>
            <person name="Preston R."/>
            <person name="Balija V."/>
            <person name="McCombie W.R."/>
            <person name="Chow T."/>
            <person name="Chen H."/>
            <person name="Chung M."/>
            <person name="Chen C."/>
            <person name="Shaw J."/>
            <person name="Wu H."/>
            <person name="Hsiao K."/>
            <person name="Chao Y."/>
            <person name="Chu M."/>
            <person name="Cheng C."/>
            <person name="Hour A."/>
            <person name="Lee P."/>
            <person name="Lin S."/>
            <person name="Lin Y."/>
            <person name="Liou J."/>
            <person name="Liu S."/>
            <person name="Hsing Y."/>
            <person name="Raghuvanshi S."/>
            <person name="Mohanty A."/>
            <person name="Bharti A.K."/>
            <person name="Gaur A."/>
            <person name="Gupta V."/>
            <person name="Kumar D."/>
            <person name="Ravi V."/>
            <person name="Vij S."/>
            <person name="Kapur A."/>
            <person name="Khurana P."/>
            <person name="Khurana P."/>
            <person name="Khurana J.P."/>
            <person name="Tyagi A.K."/>
            <person name="Gaikwad K."/>
            <person name="Singh A."/>
            <person name="Dalal V."/>
            <person name="Srivastava S."/>
            <person name="Dixit A."/>
            <person name="Pal A.K."/>
            <person name="Ghazi I.A."/>
            <person name="Yadav M."/>
            <person name="Pandit A."/>
            <person name="Bhargava A."/>
            <person name="Sureshbabu K."/>
            <person name="Batra K."/>
            <person name="Sharma T.R."/>
            <person name="Mohapatra T."/>
            <person name="Singh N.K."/>
            <person name="Messing J."/>
            <person name="Nelson A.B."/>
            <person name="Fuks G."/>
            <person name="Kavchok S."/>
            <person name="Keizer G."/>
            <person name="Linton E."/>
            <person name="Llaca V."/>
            <person name="Song R."/>
            <person name="Tanyolac B."/>
            <person name="Young S."/>
            <person name="Ho-Il K."/>
            <person name="Hahn J.H."/>
            <person name="Sangsakoo G."/>
            <person name="Vanavichit A."/>
            <person name="de Mattos Luiz.A.T."/>
            <person name="Zimmer P.D."/>
            <person name="Malone G."/>
            <person name="Dellagostin O."/>
            <person name="de Oliveira A.C."/>
            <person name="Bevan M."/>
            <person name="Bancroft I."/>
            <person name="Minx P."/>
            <person name="Cordum H."/>
            <person name="Wilson R."/>
            <person name="Cheng Z."/>
            <person name="Jin W."/>
            <person name="Jiang J."/>
            <person name="Leong S.A."/>
            <person name="Iwama H."/>
            <person name="Gojobori T."/>
            <person name="Itoh T."/>
            <person name="Niimura Y."/>
            <person name="Fujii Y."/>
            <person name="Habara T."/>
            <person name="Sakai H."/>
            <person name="Sato Y."/>
            <person name="Wilson G."/>
            <person name="Kumar K."/>
            <person name="McCouch S."/>
            <person name="Juretic N."/>
            <person name="Hoen D."/>
            <person name="Wright S."/>
            <person name="Bruskiewich R."/>
            <person name="Bureau T."/>
            <person name="Miyao A."/>
            <person name="Hirochika H."/>
            <person name="Nishikawa T."/>
            <person name="Kadowaki K."/>
            <person name="Sugiura M."/>
            <person name="Burr B."/>
            <person name="Sasaki T."/>
        </authorList>
    </citation>
    <scope>NUCLEOTIDE SEQUENCE [LARGE SCALE GENOMIC DNA]</scope>
    <source>
        <strain evidence="3">cv. Nipponbare</strain>
    </source>
</reference>
<dbReference type="Proteomes" id="UP000000763">
    <property type="component" value="Chromosome 1"/>
</dbReference>
<dbReference type="Proteomes" id="UP000817658">
    <property type="component" value="Chromosome 1"/>
</dbReference>
<evidence type="ECO:0000313" key="1">
    <source>
        <dbReference type="EMBL" id="BAD73654.1"/>
    </source>
</evidence>
<proteinExistence type="predicted"/>
<name>Q5QLR3_ORYSJ</name>
<gene>
    <name evidence="1" type="ORF">OSJNBb0063G05.31</name>
    <name evidence="2" type="ORF">P0014E08.1</name>
</gene>
<reference evidence="1" key="1">
    <citation type="journal article" date="2002" name="Nature">
        <title>The genome sequence and structure of rice chromosome 1.</title>
        <authorList>
            <person name="Sasaki T."/>
            <person name="Matsumoto T."/>
            <person name="Yamamoto K."/>
            <person name="Sakata K."/>
            <person name="Baba T."/>
            <person name="Katayose Y."/>
            <person name="Wu J."/>
            <person name="Niimura Y."/>
            <person name="Cheng Z."/>
            <person name="Nagamura Y."/>
            <person name="Antonio B.A."/>
            <person name="Kanamori H."/>
            <person name="Hosokawa S."/>
            <person name="Masukawa M."/>
            <person name="Arikawa K."/>
            <person name="Chiden Y."/>
            <person name="Hayashi M."/>
            <person name="Okamoto M."/>
            <person name="Ando T."/>
            <person name="Aoki H."/>
            <person name="Arita K."/>
            <person name="Hamada M."/>
            <person name="Harada C."/>
            <person name="Hijishita S."/>
            <person name="Honda M."/>
            <person name="Ichikawa Y."/>
            <person name="Idonuma A."/>
            <person name="Iijima M."/>
            <person name="Ikeda M."/>
            <person name="Ikeno M."/>
            <person name="Itoh S."/>
            <person name="Itoh T."/>
            <person name="Itoh Y."/>
            <person name="Itoh Y."/>
            <person name="Iwabuchi A."/>
            <person name="Kamiya K."/>
            <person name="Karasawa W."/>
            <person name="Katagiri S."/>
            <person name="Kikuta A."/>
            <person name="Kobayashi N."/>
            <person name="Kono I."/>
            <person name="Machita K."/>
            <person name="Maehara T."/>
            <person name="Mizuno H."/>
            <person name="Mizubayashi T."/>
            <person name="Mukai Y."/>
            <person name="Nagasaki H."/>
            <person name="Nakashima M."/>
            <person name="Nakama Y."/>
            <person name="Nakamichi Y."/>
            <person name="Nakamura M."/>
            <person name="Namiki N."/>
            <person name="Negishi M."/>
            <person name="Ohta I."/>
            <person name="Ono N."/>
            <person name="Saji S."/>
            <person name="Sakai K."/>
            <person name="Shibata M."/>
            <person name="Shimokawa T."/>
            <person name="Shomura A."/>
            <person name="Song J."/>
            <person name="Takazaki Y."/>
            <person name="Terasawa K."/>
            <person name="Tsuji K."/>
            <person name="Waki K."/>
            <person name="Yamagata H."/>
            <person name="Yamane H."/>
            <person name="Yoshiki S."/>
            <person name="Yoshihara R."/>
            <person name="Yukawa K."/>
            <person name="Zhong H."/>
            <person name="Iwama H."/>
            <person name="Endo T."/>
            <person name="Ito H."/>
            <person name="Hahn J.H."/>
            <person name="Kim H.I."/>
            <person name="Eun M.Y."/>
            <person name="Yano M."/>
            <person name="Jiang J."/>
            <person name="Gojobori T."/>
        </authorList>
    </citation>
    <scope>NUCLEOTIDE SEQUENCE</scope>
</reference>
<accession>Q5QLR3</accession>
<reference evidence="3" key="3">
    <citation type="journal article" date="2008" name="Nucleic Acids Res.">
        <title>The rice annotation project database (RAP-DB): 2008 update.</title>
        <authorList>
            <consortium name="The rice annotation project (RAP)"/>
        </authorList>
    </citation>
    <scope>GENOME REANNOTATION</scope>
    <source>
        <strain evidence="3">cv. Nipponbare</strain>
    </source>
</reference>
<organism evidence="1">
    <name type="scientific">Oryza sativa subsp. japonica</name>
    <name type="common">Rice</name>
    <dbReference type="NCBI Taxonomy" id="39947"/>
    <lineage>
        <taxon>Eukaryota</taxon>
        <taxon>Viridiplantae</taxon>
        <taxon>Streptophyta</taxon>
        <taxon>Embryophyta</taxon>
        <taxon>Tracheophyta</taxon>
        <taxon>Spermatophyta</taxon>
        <taxon>Magnoliopsida</taxon>
        <taxon>Liliopsida</taxon>
        <taxon>Poales</taxon>
        <taxon>Poaceae</taxon>
        <taxon>BOP clade</taxon>
        <taxon>Oryzoideae</taxon>
        <taxon>Oryzeae</taxon>
        <taxon>Oryzinae</taxon>
        <taxon>Oryza</taxon>
        <taxon>Oryza sativa</taxon>
    </lineage>
</organism>
<dbReference type="EMBL" id="AP003760">
    <property type="protein sequence ID" value="BAD73654.1"/>
    <property type="molecule type" value="Genomic_DNA"/>
</dbReference>
<evidence type="ECO:0000313" key="3">
    <source>
        <dbReference type="Proteomes" id="UP000000763"/>
    </source>
</evidence>
<dbReference type="EMBL" id="AP004194">
    <property type="protein sequence ID" value="BAD73682.1"/>
    <property type="molecule type" value="Genomic_DNA"/>
</dbReference>
<protein>
    <submittedName>
        <fullName evidence="1">Uncharacterized protein</fullName>
    </submittedName>
</protein>